<dbReference type="SUPFAM" id="SSF88713">
    <property type="entry name" value="Glycoside hydrolase/deacetylase"/>
    <property type="match status" value="1"/>
</dbReference>
<sequence length="221" mass="24431">MPEHINILFHGIGEPQRELEPGEDAYWMSVSAFTAILDEITSWSFPVNLSFDDSNSSDVEIALPHLLERGLTAEFFVLAGRLDSPGSLGEPDLRALRKNGMAVGTHGMHHHPWRGLSPATTQTELADARDRIAAVIGQPVTRAACPLGRYDRATLTALRRLGYTTVFTSDRRPATPGAWLQPRFSVYHQDTPASVRESVARSRQLPVRARNAAATLVKRLR</sequence>
<dbReference type="GO" id="GO:0005576">
    <property type="term" value="C:extracellular region"/>
    <property type="evidence" value="ECO:0007669"/>
    <property type="project" value="UniProtKB-SubCell"/>
</dbReference>
<gene>
    <name evidence="4" type="ORF">Acy02nite_01050</name>
</gene>
<name>A0A919M4E7_9ACTN</name>
<keyword evidence="2" id="KW-0732">Signal</keyword>
<evidence type="ECO:0000259" key="3">
    <source>
        <dbReference type="PROSITE" id="PS51677"/>
    </source>
</evidence>
<dbReference type="PANTHER" id="PTHR34216">
    <property type="match status" value="1"/>
</dbReference>
<keyword evidence="4" id="KW-0808">Transferase</keyword>
<dbReference type="CDD" id="cd10918">
    <property type="entry name" value="CE4_NodB_like_5s_6s"/>
    <property type="match status" value="1"/>
</dbReference>
<evidence type="ECO:0000256" key="2">
    <source>
        <dbReference type="ARBA" id="ARBA00022729"/>
    </source>
</evidence>
<feature type="domain" description="NodB homology" evidence="3">
    <location>
        <begin position="45"/>
        <end position="221"/>
    </location>
</feature>
<protein>
    <submittedName>
        <fullName evidence="4">Glycosyl transferase</fullName>
    </submittedName>
</protein>
<dbReference type="PROSITE" id="PS51677">
    <property type="entry name" value="NODB"/>
    <property type="match status" value="1"/>
</dbReference>
<comment type="subcellular location">
    <subcellularLocation>
        <location evidence="1">Secreted</location>
    </subcellularLocation>
</comment>
<dbReference type="EMBL" id="BOMH01000001">
    <property type="protein sequence ID" value="GID62224.1"/>
    <property type="molecule type" value="Genomic_DNA"/>
</dbReference>
<dbReference type="InterPro" id="IPR002509">
    <property type="entry name" value="NODB_dom"/>
</dbReference>
<evidence type="ECO:0000313" key="5">
    <source>
        <dbReference type="Proteomes" id="UP000619479"/>
    </source>
</evidence>
<dbReference type="InterPro" id="IPR011330">
    <property type="entry name" value="Glyco_hydro/deAcase_b/a-brl"/>
</dbReference>
<dbReference type="Gene3D" id="3.20.20.370">
    <property type="entry name" value="Glycoside hydrolase/deacetylase"/>
    <property type="match status" value="1"/>
</dbReference>
<dbReference type="RefSeq" id="WP_203737383.1">
    <property type="nucleotide sequence ID" value="NZ_BAAAUC010000002.1"/>
</dbReference>
<keyword evidence="5" id="KW-1185">Reference proteome</keyword>
<dbReference type="GO" id="GO:0016810">
    <property type="term" value="F:hydrolase activity, acting on carbon-nitrogen (but not peptide) bonds"/>
    <property type="evidence" value="ECO:0007669"/>
    <property type="project" value="InterPro"/>
</dbReference>
<dbReference type="Pfam" id="PF01522">
    <property type="entry name" value="Polysacc_deac_1"/>
    <property type="match status" value="1"/>
</dbReference>
<dbReference type="Proteomes" id="UP000619479">
    <property type="component" value="Unassembled WGS sequence"/>
</dbReference>
<dbReference type="GO" id="GO:0005975">
    <property type="term" value="P:carbohydrate metabolic process"/>
    <property type="evidence" value="ECO:0007669"/>
    <property type="project" value="InterPro"/>
</dbReference>
<dbReference type="PANTHER" id="PTHR34216:SF3">
    <property type="entry name" value="POLY-BETA-1,6-N-ACETYL-D-GLUCOSAMINE N-DEACETYLASE"/>
    <property type="match status" value="1"/>
</dbReference>
<evidence type="ECO:0000313" key="4">
    <source>
        <dbReference type="EMBL" id="GID62224.1"/>
    </source>
</evidence>
<reference evidence="4" key="1">
    <citation type="submission" date="2021-01" db="EMBL/GenBank/DDBJ databases">
        <title>Whole genome shotgun sequence of Actinoplanes cyaneus NBRC 14990.</title>
        <authorList>
            <person name="Komaki H."/>
            <person name="Tamura T."/>
        </authorList>
    </citation>
    <scope>NUCLEOTIDE SEQUENCE</scope>
    <source>
        <strain evidence="4">NBRC 14990</strain>
    </source>
</reference>
<dbReference type="AlphaFoldDB" id="A0A919M4E7"/>
<accession>A0A919M4E7</accession>
<evidence type="ECO:0000256" key="1">
    <source>
        <dbReference type="ARBA" id="ARBA00004613"/>
    </source>
</evidence>
<proteinExistence type="predicted"/>
<organism evidence="4 5">
    <name type="scientific">Actinoplanes cyaneus</name>
    <dbReference type="NCBI Taxonomy" id="52696"/>
    <lineage>
        <taxon>Bacteria</taxon>
        <taxon>Bacillati</taxon>
        <taxon>Actinomycetota</taxon>
        <taxon>Actinomycetes</taxon>
        <taxon>Micromonosporales</taxon>
        <taxon>Micromonosporaceae</taxon>
        <taxon>Actinoplanes</taxon>
    </lineage>
</organism>
<dbReference type="GO" id="GO:0016740">
    <property type="term" value="F:transferase activity"/>
    <property type="evidence" value="ECO:0007669"/>
    <property type="project" value="UniProtKB-KW"/>
</dbReference>
<comment type="caution">
    <text evidence="4">The sequence shown here is derived from an EMBL/GenBank/DDBJ whole genome shotgun (WGS) entry which is preliminary data.</text>
</comment>
<dbReference type="InterPro" id="IPR051398">
    <property type="entry name" value="Polysacch_Deacetylase"/>
</dbReference>